<accession>A0AAD8VS63</accession>
<dbReference type="InterPro" id="IPR001810">
    <property type="entry name" value="F-box_dom"/>
</dbReference>
<dbReference type="Gene3D" id="3.80.10.10">
    <property type="entry name" value="Ribonuclease Inhibitor"/>
    <property type="match status" value="1"/>
</dbReference>
<dbReference type="PROSITE" id="PS50181">
    <property type="entry name" value="FBOX"/>
    <property type="match status" value="1"/>
</dbReference>
<dbReference type="Proteomes" id="UP001231189">
    <property type="component" value="Unassembled WGS sequence"/>
</dbReference>
<keyword evidence="3" id="KW-1185">Reference proteome</keyword>
<dbReference type="SUPFAM" id="SSF81383">
    <property type="entry name" value="F-box domain"/>
    <property type="match status" value="1"/>
</dbReference>
<comment type="caution">
    <text evidence="2">The sequence shown here is derived from an EMBL/GenBank/DDBJ whole genome shotgun (WGS) entry which is preliminary data.</text>
</comment>
<dbReference type="InterPro" id="IPR053772">
    <property type="entry name" value="At1g61320/At1g61330-like"/>
</dbReference>
<dbReference type="PANTHER" id="PTHR34145">
    <property type="entry name" value="OS02G0105600 PROTEIN"/>
    <property type="match status" value="1"/>
</dbReference>
<name>A0AAD8VS63_LOLMU</name>
<feature type="domain" description="F-box" evidence="1">
    <location>
        <begin position="14"/>
        <end position="50"/>
    </location>
</feature>
<reference evidence="2" key="1">
    <citation type="submission" date="2023-07" db="EMBL/GenBank/DDBJ databases">
        <title>A chromosome-level genome assembly of Lolium multiflorum.</title>
        <authorList>
            <person name="Chen Y."/>
            <person name="Copetti D."/>
            <person name="Kolliker R."/>
            <person name="Studer B."/>
        </authorList>
    </citation>
    <scope>NUCLEOTIDE SEQUENCE</scope>
    <source>
        <strain evidence="2">02402/16</strain>
        <tissue evidence="2">Leaf</tissue>
    </source>
</reference>
<dbReference type="InterPro" id="IPR055411">
    <property type="entry name" value="LRR_FXL15/At3g58940/PEG3-like"/>
</dbReference>
<evidence type="ECO:0000313" key="3">
    <source>
        <dbReference type="Proteomes" id="UP001231189"/>
    </source>
</evidence>
<dbReference type="SUPFAM" id="SSF52047">
    <property type="entry name" value="RNI-like"/>
    <property type="match status" value="1"/>
</dbReference>
<dbReference type="Pfam" id="PF24758">
    <property type="entry name" value="LRR_At5g56370"/>
    <property type="match status" value="1"/>
</dbReference>
<gene>
    <name evidence="2" type="ORF">QYE76_022771</name>
</gene>
<sequence length="519" mass="58844">MGSPKKAKVEPGCSDRISSLPKEIKECILSNLDVQEAVRASILSSAWRNVWTTMPDILLYDWSFASSVSPTTARSKFITLVDLALALHKGSLDTFILEAHRSFHDVIDRWVSMLSKKVPKAITIKFASGPKFKIHSSLFSISDLKHLRVKYCIITLPRKFEGFKRLVVLNLKYFFCTDSDINYLISSCPMLNTLRLKYFEDINCLNIQAPVLEVLEVEGQFEDLHLNAPSLLHANFTLDKTEAHKYVPVAHDGKRYLMQVFGSLADVKTLTVSGCFLTYLSKGCLLTKLPGAFHCLEKIGIESCFWNWTEALAICSIFENARMLRELEIWSYPREEAYARNGVWDQDETAIQKPPLDHLSMVTINEFRGLHCEVSFLGMLLSWAPALEELKIHRVNDEDDDSEEICMCKALMRLLALPRVSPKAKLTCSISDLYPKKCSDSDLWFGYSLPLTRIYAGGLGYSSVVVEVFCWERYTVLVVNGPLMSACCPAVFPVLFDNLNYTWITGQASELNRVHKGWK</sequence>
<dbReference type="InterPro" id="IPR036047">
    <property type="entry name" value="F-box-like_dom_sf"/>
</dbReference>
<dbReference type="InterPro" id="IPR032675">
    <property type="entry name" value="LRR_dom_sf"/>
</dbReference>
<protein>
    <recommendedName>
        <fullName evidence="1">F-box domain-containing protein</fullName>
    </recommendedName>
</protein>
<dbReference type="AlphaFoldDB" id="A0AAD8VS63"/>
<dbReference type="PANTHER" id="PTHR34145:SF28">
    <property type="entry name" value="F-BOX DOMAIN-CONTAINING PROTEIN"/>
    <property type="match status" value="1"/>
</dbReference>
<dbReference type="Pfam" id="PF00646">
    <property type="entry name" value="F-box"/>
    <property type="match status" value="1"/>
</dbReference>
<dbReference type="Gene3D" id="1.20.1280.50">
    <property type="match status" value="1"/>
</dbReference>
<organism evidence="2 3">
    <name type="scientific">Lolium multiflorum</name>
    <name type="common">Italian ryegrass</name>
    <name type="synonym">Lolium perenne subsp. multiflorum</name>
    <dbReference type="NCBI Taxonomy" id="4521"/>
    <lineage>
        <taxon>Eukaryota</taxon>
        <taxon>Viridiplantae</taxon>
        <taxon>Streptophyta</taxon>
        <taxon>Embryophyta</taxon>
        <taxon>Tracheophyta</taxon>
        <taxon>Spermatophyta</taxon>
        <taxon>Magnoliopsida</taxon>
        <taxon>Liliopsida</taxon>
        <taxon>Poales</taxon>
        <taxon>Poaceae</taxon>
        <taxon>BOP clade</taxon>
        <taxon>Pooideae</taxon>
        <taxon>Poodae</taxon>
        <taxon>Poeae</taxon>
        <taxon>Poeae Chloroplast Group 2 (Poeae type)</taxon>
        <taxon>Loliodinae</taxon>
        <taxon>Loliinae</taxon>
        <taxon>Lolium</taxon>
    </lineage>
</organism>
<evidence type="ECO:0000313" key="2">
    <source>
        <dbReference type="EMBL" id="KAK1617254.1"/>
    </source>
</evidence>
<evidence type="ECO:0000259" key="1">
    <source>
        <dbReference type="PROSITE" id="PS50181"/>
    </source>
</evidence>
<dbReference type="EMBL" id="JAUUTY010000006">
    <property type="protein sequence ID" value="KAK1617254.1"/>
    <property type="molecule type" value="Genomic_DNA"/>
</dbReference>
<proteinExistence type="predicted"/>